<name>A0ABY3PDK9_9STAP</name>
<keyword evidence="2" id="KW-0238">DNA-binding</keyword>
<sequence>MYTIKEMAELTHVSTRTLRYYDQIGLLKAHRKQDSEYRYYDSHHLDRLQQILIYRDMNVPLTQIKAILDDSNLDLTSTLQRHLDHLMNQQSQLTHQINCVKKQLGGTKMSVEARFEQYKKAQIENNNAQYGAELHSKYDTEELKDFETHYLNLDKTTFDNAKEAEQQLFSALKIMLQQELPIDSDEGRFIFKAHQSWLQAMAPHYSKAYHLQLATLYVEDTRFAQYYDDHAGDGAAILLSNIIQHYA</sequence>
<protein>
    <submittedName>
        <fullName evidence="6">MerR family transcriptional regulator</fullName>
    </submittedName>
</protein>
<evidence type="ECO:0000256" key="4">
    <source>
        <dbReference type="ARBA" id="ARBA00023163"/>
    </source>
</evidence>
<dbReference type="SUPFAM" id="SSF89082">
    <property type="entry name" value="Antibiotic binding domain of TipA-like multidrug resistance regulators"/>
    <property type="match status" value="1"/>
</dbReference>
<dbReference type="InterPro" id="IPR000551">
    <property type="entry name" value="MerR-type_HTH_dom"/>
</dbReference>
<proteinExistence type="predicted"/>
<evidence type="ECO:0000256" key="1">
    <source>
        <dbReference type="ARBA" id="ARBA00023015"/>
    </source>
</evidence>
<organism evidence="6 7">
    <name type="scientific">Staphylococcus ratti</name>
    <dbReference type="NCBI Taxonomy" id="2892440"/>
    <lineage>
        <taxon>Bacteria</taxon>
        <taxon>Bacillati</taxon>
        <taxon>Bacillota</taxon>
        <taxon>Bacilli</taxon>
        <taxon>Bacillales</taxon>
        <taxon>Staphylococcaceae</taxon>
        <taxon>Staphylococcus</taxon>
    </lineage>
</organism>
<accession>A0ABY3PDK9</accession>
<dbReference type="SUPFAM" id="SSF46955">
    <property type="entry name" value="Putative DNA-binding domain"/>
    <property type="match status" value="1"/>
</dbReference>
<dbReference type="Gene3D" id="1.10.1660.10">
    <property type="match status" value="1"/>
</dbReference>
<dbReference type="PANTHER" id="PTHR30204:SF90">
    <property type="entry name" value="HTH-TYPE TRANSCRIPTIONAL ACTIVATOR MTA"/>
    <property type="match status" value="1"/>
</dbReference>
<reference evidence="6 7" key="1">
    <citation type="journal article" date="2022" name="Pathogens">
        <title>Staphylococcus ratti sp. nov. Isolated from a Lab Rat.</title>
        <authorList>
            <person name="Kovarovic V."/>
            <person name="Sedlacek I."/>
            <person name="Petras P."/>
            <person name="Kralova S."/>
            <person name="Maslanova I."/>
            <person name="Svec P."/>
            <person name="Neumann-Schaal M."/>
            <person name="Botka T."/>
            <person name="Gelbicova T."/>
            <person name="Stankova E."/>
            <person name="Doskar J."/>
            <person name="Pantucek R."/>
        </authorList>
    </citation>
    <scope>NUCLEOTIDE SEQUENCE [LARGE SCALE GENOMIC DNA]</scope>
    <source>
        <strain evidence="6 7">CCM 9025</strain>
    </source>
</reference>
<dbReference type="InterPro" id="IPR047057">
    <property type="entry name" value="MerR_fam"/>
</dbReference>
<dbReference type="EMBL" id="CP086654">
    <property type="protein sequence ID" value="UEX90422.1"/>
    <property type="molecule type" value="Genomic_DNA"/>
</dbReference>
<keyword evidence="4" id="KW-0804">Transcription</keyword>
<dbReference type="InterPro" id="IPR036244">
    <property type="entry name" value="TipA-like_antibiotic-bd"/>
</dbReference>
<dbReference type="RefSeq" id="WP_229292918.1">
    <property type="nucleotide sequence ID" value="NZ_CP086654.1"/>
</dbReference>
<dbReference type="PANTHER" id="PTHR30204">
    <property type="entry name" value="REDOX-CYCLING DRUG-SENSING TRANSCRIPTIONAL ACTIVATOR SOXR"/>
    <property type="match status" value="1"/>
</dbReference>
<keyword evidence="7" id="KW-1185">Reference proteome</keyword>
<evidence type="ECO:0000256" key="3">
    <source>
        <dbReference type="ARBA" id="ARBA00023159"/>
    </source>
</evidence>
<dbReference type="Pfam" id="PF13411">
    <property type="entry name" value="MerR_1"/>
    <property type="match status" value="1"/>
</dbReference>
<dbReference type="InterPro" id="IPR009061">
    <property type="entry name" value="DNA-bd_dom_put_sf"/>
</dbReference>
<feature type="domain" description="HTH merR-type" evidence="5">
    <location>
        <begin position="1"/>
        <end position="70"/>
    </location>
</feature>
<evidence type="ECO:0000313" key="6">
    <source>
        <dbReference type="EMBL" id="UEX90422.1"/>
    </source>
</evidence>
<dbReference type="InterPro" id="IPR012925">
    <property type="entry name" value="TipAS_dom"/>
</dbReference>
<dbReference type="PROSITE" id="PS50937">
    <property type="entry name" value="HTH_MERR_2"/>
    <property type="match status" value="1"/>
</dbReference>
<dbReference type="Gene3D" id="1.10.490.50">
    <property type="entry name" value="Antibiotic binding domain of TipA-like multidrug resistance regulators"/>
    <property type="match status" value="1"/>
</dbReference>
<dbReference type="Proteomes" id="UP001197626">
    <property type="component" value="Chromosome"/>
</dbReference>
<keyword evidence="1" id="KW-0805">Transcription regulation</keyword>
<evidence type="ECO:0000313" key="7">
    <source>
        <dbReference type="Proteomes" id="UP001197626"/>
    </source>
</evidence>
<keyword evidence="3" id="KW-0010">Activator</keyword>
<gene>
    <name evidence="6" type="ORF">LN051_01755</name>
</gene>
<dbReference type="Pfam" id="PF07739">
    <property type="entry name" value="TipAS"/>
    <property type="match status" value="1"/>
</dbReference>
<dbReference type="SMART" id="SM00422">
    <property type="entry name" value="HTH_MERR"/>
    <property type="match status" value="1"/>
</dbReference>
<evidence type="ECO:0000256" key="2">
    <source>
        <dbReference type="ARBA" id="ARBA00023125"/>
    </source>
</evidence>
<evidence type="ECO:0000259" key="5">
    <source>
        <dbReference type="PROSITE" id="PS50937"/>
    </source>
</evidence>
<dbReference type="CDD" id="cd01106">
    <property type="entry name" value="HTH_TipAL-Mta"/>
    <property type="match status" value="1"/>
</dbReference>